<dbReference type="InterPro" id="IPR001304">
    <property type="entry name" value="C-type_lectin-like"/>
</dbReference>
<accession>A0AA88KRB7</accession>
<keyword evidence="2" id="KW-0732">Signal</keyword>
<feature type="domain" description="C-type lectin" evidence="3">
    <location>
        <begin position="34"/>
        <end position="123"/>
    </location>
</feature>
<evidence type="ECO:0000256" key="1">
    <source>
        <dbReference type="ARBA" id="ARBA00023157"/>
    </source>
</evidence>
<dbReference type="InterPro" id="IPR016186">
    <property type="entry name" value="C-type_lectin-like/link_sf"/>
</dbReference>
<name>A0AA88KRB7_ARTSF</name>
<dbReference type="SUPFAM" id="SSF56436">
    <property type="entry name" value="C-type lectin-like"/>
    <property type="match status" value="1"/>
</dbReference>
<proteinExistence type="predicted"/>
<dbReference type="PANTHER" id="PTHR22991">
    <property type="entry name" value="PROTEIN CBG13490"/>
    <property type="match status" value="1"/>
</dbReference>
<evidence type="ECO:0000256" key="2">
    <source>
        <dbReference type="SAM" id="SignalP"/>
    </source>
</evidence>
<comment type="caution">
    <text evidence="4">The sequence shown here is derived from an EMBL/GenBank/DDBJ whole genome shotgun (WGS) entry which is preliminary data.</text>
</comment>
<dbReference type="InterPro" id="IPR016187">
    <property type="entry name" value="CTDL_fold"/>
</dbReference>
<evidence type="ECO:0000259" key="3">
    <source>
        <dbReference type="PROSITE" id="PS50041"/>
    </source>
</evidence>
<sequence length="154" mass="17367">MKLTFFCLFTFLSFANLSFSQSEGCFKEASWKNCFTYTVKPEKMYWGDGVALCKTEGAEMVTIDSPEENECILNLIPSNAWIGSLYSSKYWVDGTTVVWKNWYSNTFDGHTVGYISSVHSGNWFTVSSLDARLTVVCKKKNQSCPTDCKCTVVS</sequence>
<gene>
    <name evidence="4" type="ORF">QYM36_018793</name>
</gene>
<evidence type="ECO:0000313" key="5">
    <source>
        <dbReference type="Proteomes" id="UP001187531"/>
    </source>
</evidence>
<keyword evidence="1" id="KW-1015">Disulfide bond</keyword>
<dbReference type="EMBL" id="JAVRJZ010000236">
    <property type="protein sequence ID" value="KAK2702598.1"/>
    <property type="molecule type" value="Genomic_DNA"/>
</dbReference>
<organism evidence="4 5">
    <name type="scientific">Artemia franciscana</name>
    <name type="common">Brine shrimp</name>
    <name type="synonym">Artemia sanfranciscana</name>
    <dbReference type="NCBI Taxonomy" id="6661"/>
    <lineage>
        <taxon>Eukaryota</taxon>
        <taxon>Metazoa</taxon>
        <taxon>Ecdysozoa</taxon>
        <taxon>Arthropoda</taxon>
        <taxon>Crustacea</taxon>
        <taxon>Branchiopoda</taxon>
        <taxon>Anostraca</taxon>
        <taxon>Artemiidae</taxon>
        <taxon>Artemia</taxon>
    </lineage>
</organism>
<dbReference type="InterPro" id="IPR050976">
    <property type="entry name" value="Snaclec"/>
</dbReference>
<dbReference type="EMBL" id="JAVRJZ010000236">
    <property type="protein sequence ID" value="KAK2702599.1"/>
    <property type="molecule type" value="Genomic_DNA"/>
</dbReference>
<dbReference type="AlphaFoldDB" id="A0AA88KRB7"/>
<protein>
    <recommendedName>
        <fullName evidence="3">C-type lectin domain-containing protein</fullName>
    </recommendedName>
</protein>
<dbReference type="PROSITE" id="PS50041">
    <property type="entry name" value="C_TYPE_LECTIN_2"/>
    <property type="match status" value="1"/>
</dbReference>
<dbReference type="Gene3D" id="3.10.100.10">
    <property type="entry name" value="Mannose-Binding Protein A, subunit A"/>
    <property type="match status" value="1"/>
</dbReference>
<dbReference type="PANTHER" id="PTHR22991:SF44">
    <property type="entry name" value="C-TYPE LECTIN-RELATED"/>
    <property type="match status" value="1"/>
</dbReference>
<dbReference type="Pfam" id="PF00059">
    <property type="entry name" value="Lectin_C"/>
    <property type="match status" value="1"/>
</dbReference>
<dbReference type="Proteomes" id="UP001187531">
    <property type="component" value="Unassembled WGS sequence"/>
</dbReference>
<dbReference type="SMART" id="SM00034">
    <property type="entry name" value="CLECT"/>
    <property type="match status" value="1"/>
</dbReference>
<evidence type="ECO:0000313" key="4">
    <source>
        <dbReference type="EMBL" id="KAK2702598.1"/>
    </source>
</evidence>
<feature type="signal peptide" evidence="2">
    <location>
        <begin position="1"/>
        <end position="20"/>
    </location>
</feature>
<keyword evidence="5" id="KW-1185">Reference proteome</keyword>
<reference evidence="4" key="1">
    <citation type="submission" date="2023-07" db="EMBL/GenBank/DDBJ databases">
        <title>Chromosome-level genome assembly of Artemia franciscana.</title>
        <authorList>
            <person name="Jo E."/>
        </authorList>
    </citation>
    <scope>NUCLEOTIDE SEQUENCE</scope>
    <source>
        <tissue evidence="4">Whole body</tissue>
    </source>
</reference>
<feature type="chain" id="PRO_5041851786" description="C-type lectin domain-containing protein" evidence="2">
    <location>
        <begin position="21"/>
        <end position="154"/>
    </location>
</feature>
<dbReference type="CDD" id="cd00037">
    <property type="entry name" value="CLECT"/>
    <property type="match status" value="1"/>
</dbReference>